<sequence>MDVAERENKNSEELQLSESPQGHINSSEEYNEESKEKAKEPCESIHYGEDAFHDVMPLCEVACIITTPTGKLLKCRTKYIGLHSNNVLLLEMPAISPKEKSQFMHRGYTIKACVISSKGEGARVYFKTNIEYVLSGGGDDLLLVTLPKATQVVVGLRESVRLEIGLDGILAPSKQNFPCQIRDISQHGCLIVIERGNSNYQVGSLVELKIIADDQEKDAIDETLQAVVKNVSKTSCYLKYGVKFEETSLDYVSTLIENLNFCSIQQKFTL</sequence>
<feature type="compositionally biased region" description="Basic and acidic residues" evidence="1">
    <location>
        <begin position="1"/>
        <end position="12"/>
    </location>
</feature>
<dbReference type="InterPro" id="IPR009875">
    <property type="entry name" value="PilZ_domain"/>
</dbReference>
<dbReference type="Gene3D" id="2.30.110.10">
    <property type="entry name" value="Electron Transport, Fmn-binding Protein, Chain A"/>
    <property type="match status" value="1"/>
</dbReference>
<reference evidence="3 4" key="1">
    <citation type="journal article" date="2016" name="Syst. Appl. Microbiol.">
        <title>Vibrio bivalvicida sp. nov., a novel larval pathogen for bivalve molluscs reared in a hatchery.</title>
        <authorList>
            <person name="Dubert J."/>
            <person name="Romalde J.L."/>
            <person name="Prado S."/>
            <person name="Barja J.L."/>
        </authorList>
    </citation>
    <scope>NUCLEOTIDE SEQUENCE [LARGE SCALE GENOMIC DNA]</scope>
    <source>
        <strain evidence="3 4">605</strain>
    </source>
</reference>
<dbReference type="Proteomes" id="UP000078406">
    <property type="component" value="Unassembled WGS sequence"/>
</dbReference>
<dbReference type="EMBL" id="LLEI02000043">
    <property type="protein sequence ID" value="OAJ93421.1"/>
    <property type="molecule type" value="Genomic_DNA"/>
</dbReference>
<name>A0A177XXW7_9VIBR</name>
<comment type="caution">
    <text evidence="3">The sequence shown here is derived from an EMBL/GenBank/DDBJ whole genome shotgun (WGS) entry which is preliminary data.</text>
</comment>
<evidence type="ECO:0000259" key="2">
    <source>
        <dbReference type="Pfam" id="PF07238"/>
    </source>
</evidence>
<organism evidence="3 4">
    <name type="scientific">Vibrio bivalvicida</name>
    <dbReference type="NCBI Taxonomy" id="1276888"/>
    <lineage>
        <taxon>Bacteria</taxon>
        <taxon>Pseudomonadati</taxon>
        <taxon>Pseudomonadota</taxon>
        <taxon>Gammaproteobacteria</taxon>
        <taxon>Vibrionales</taxon>
        <taxon>Vibrionaceae</taxon>
        <taxon>Vibrio</taxon>
        <taxon>Vibrio oreintalis group</taxon>
    </lineage>
</organism>
<dbReference type="RefSeq" id="WP_054961890.1">
    <property type="nucleotide sequence ID" value="NZ_LLEI02000043.1"/>
</dbReference>
<protein>
    <recommendedName>
        <fullName evidence="2">PilZ domain-containing protein</fullName>
    </recommendedName>
</protein>
<proteinExistence type="predicted"/>
<dbReference type="SUPFAM" id="SSF141371">
    <property type="entry name" value="PilZ domain-like"/>
    <property type="match status" value="2"/>
</dbReference>
<evidence type="ECO:0000313" key="3">
    <source>
        <dbReference type="EMBL" id="OAJ93421.1"/>
    </source>
</evidence>
<evidence type="ECO:0000256" key="1">
    <source>
        <dbReference type="SAM" id="MobiDB-lite"/>
    </source>
</evidence>
<gene>
    <name evidence="3" type="ORF">APB76_15800</name>
</gene>
<evidence type="ECO:0000313" key="4">
    <source>
        <dbReference type="Proteomes" id="UP000078406"/>
    </source>
</evidence>
<feature type="compositionally biased region" description="Polar residues" evidence="1">
    <location>
        <begin position="13"/>
        <end position="25"/>
    </location>
</feature>
<feature type="region of interest" description="Disordered" evidence="1">
    <location>
        <begin position="1"/>
        <end position="37"/>
    </location>
</feature>
<feature type="domain" description="PilZ" evidence="2">
    <location>
        <begin position="157"/>
        <end position="257"/>
    </location>
</feature>
<dbReference type="Pfam" id="PF07238">
    <property type="entry name" value="PilZ"/>
    <property type="match status" value="1"/>
</dbReference>
<dbReference type="Gene3D" id="2.40.10.220">
    <property type="entry name" value="predicted glycosyltransferase like domains"/>
    <property type="match status" value="1"/>
</dbReference>
<dbReference type="GO" id="GO:0035438">
    <property type="term" value="F:cyclic-di-GMP binding"/>
    <property type="evidence" value="ECO:0007669"/>
    <property type="project" value="InterPro"/>
</dbReference>
<accession>A0A177XXW7</accession>
<dbReference type="InterPro" id="IPR012349">
    <property type="entry name" value="Split_barrel_FMN-bd"/>
</dbReference>
<dbReference type="AlphaFoldDB" id="A0A177XXW7"/>